<evidence type="ECO:0000313" key="2">
    <source>
        <dbReference type="Proteomes" id="UP000501900"/>
    </source>
</evidence>
<dbReference type="RefSeq" id="YP_010670649.1">
    <property type="nucleotide sequence ID" value="NC_070965.1"/>
</dbReference>
<protein>
    <submittedName>
        <fullName evidence="1">Uncharacterized protein</fullName>
    </submittedName>
</protein>
<reference evidence="1 2" key="1">
    <citation type="submission" date="2020-03" db="EMBL/GenBank/DDBJ databases">
        <title>The Isolation and Genome Sequence of a Novel Cyanophage S-H34 from the Huanghai Sea, China.</title>
        <authorList>
            <person name="Jiang T."/>
        </authorList>
    </citation>
    <scope>NUCLEOTIDE SEQUENCE [LARGE SCALE GENOMIC DNA]</scope>
</reference>
<organism evidence="1 2">
    <name type="scientific">Synechococcus phage S-H34</name>
    <dbReference type="NCBI Taxonomy" id="2718942"/>
    <lineage>
        <taxon>Viruses</taxon>
        <taxon>Duplodnaviria</taxon>
        <taxon>Heunggongvirae</taxon>
        <taxon>Uroviricota</taxon>
        <taxon>Caudoviricetes</taxon>
        <taxon>Pantevenvirales</taxon>
        <taxon>Kyanoviridae</taxon>
        <taxon>Makaravirus</taxon>
        <taxon>Makaravirus thirtyfour</taxon>
    </lineage>
</organism>
<dbReference type="Proteomes" id="UP000501900">
    <property type="component" value="Genome"/>
</dbReference>
<accession>A0A6G8R6E5</accession>
<dbReference type="GeneID" id="77946859"/>
<proteinExistence type="predicted"/>
<dbReference type="EMBL" id="MT162467">
    <property type="protein sequence ID" value="QIN96981.1"/>
    <property type="molecule type" value="Genomic_DNA"/>
</dbReference>
<dbReference type="KEGG" id="vg:77946859"/>
<name>A0A6G8R6E5_9CAUD</name>
<evidence type="ECO:0000313" key="1">
    <source>
        <dbReference type="EMBL" id="QIN96981.1"/>
    </source>
</evidence>
<sequence length="60" mass="6692">MSDQEFQPTLEALRLAYEAGWKPSGTKLDGSGRLCFGLYLETTGEQCWFDEPSLAATFVK</sequence>
<keyword evidence="2" id="KW-1185">Reference proteome</keyword>